<proteinExistence type="predicted"/>
<dbReference type="Pfam" id="PF11951">
    <property type="entry name" value="Fungal_trans_2"/>
    <property type="match status" value="1"/>
</dbReference>
<evidence type="ECO:0000256" key="3">
    <source>
        <dbReference type="SAM" id="MobiDB-lite"/>
    </source>
</evidence>
<comment type="subcellular location">
    <subcellularLocation>
        <location evidence="1">Nucleus</location>
    </subcellularLocation>
</comment>
<dbReference type="PANTHER" id="PTHR37534">
    <property type="entry name" value="TRANSCRIPTIONAL ACTIVATOR PROTEIN UGA3"/>
    <property type="match status" value="1"/>
</dbReference>
<gene>
    <name evidence="4" type="ORF">C1H76_9105</name>
</gene>
<evidence type="ECO:0000313" key="4">
    <source>
        <dbReference type="EMBL" id="TKX18844.1"/>
    </source>
</evidence>
<dbReference type="EMBL" id="PTQR01000126">
    <property type="protein sequence ID" value="TKX18844.1"/>
    <property type="molecule type" value="Genomic_DNA"/>
</dbReference>
<dbReference type="GO" id="GO:0005634">
    <property type="term" value="C:nucleus"/>
    <property type="evidence" value="ECO:0007669"/>
    <property type="project" value="UniProtKB-SubCell"/>
</dbReference>
<comment type="caution">
    <text evidence="4">The sequence shown here is derived from an EMBL/GenBank/DDBJ whole genome shotgun (WGS) entry which is preliminary data.</text>
</comment>
<keyword evidence="2" id="KW-0539">Nucleus</keyword>
<dbReference type="Proteomes" id="UP000308133">
    <property type="component" value="Unassembled WGS sequence"/>
</dbReference>
<dbReference type="AlphaFoldDB" id="A0A4U7ATB7"/>
<protein>
    <submittedName>
        <fullName evidence="4">Fungal specific transcription factor domain-containing protein 73</fullName>
    </submittedName>
</protein>
<evidence type="ECO:0000313" key="5">
    <source>
        <dbReference type="Proteomes" id="UP000308133"/>
    </source>
</evidence>
<dbReference type="GO" id="GO:0003700">
    <property type="term" value="F:DNA-binding transcription factor activity"/>
    <property type="evidence" value="ECO:0007669"/>
    <property type="project" value="TreeGrafter"/>
</dbReference>
<name>A0A4U7ATB7_9PEZI</name>
<organism evidence="4 5">
    <name type="scientific">Elsinoe australis</name>
    <dbReference type="NCBI Taxonomy" id="40998"/>
    <lineage>
        <taxon>Eukaryota</taxon>
        <taxon>Fungi</taxon>
        <taxon>Dikarya</taxon>
        <taxon>Ascomycota</taxon>
        <taxon>Pezizomycotina</taxon>
        <taxon>Dothideomycetes</taxon>
        <taxon>Dothideomycetidae</taxon>
        <taxon>Myriangiales</taxon>
        <taxon>Elsinoaceae</taxon>
        <taxon>Elsinoe</taxon>
    </lineage>
</organism>
<feature type="region of interest" description="Disordered" evidence="3">
    <location>
        <begin position="33"/>
        <end position="57"/>
    </location>
</feature>
<dbReference type="GO" id="GO:0000976">
    <property type="term" value="F:transcription cis-regulatory region binding"/>
    <property type="evidence" value="ECO:0007669"/>
    <property type="project" value="TreeGrafter"/>
</dbReference>
<dbReference type="InterPro" id="IPR021858">
    <property type="entry name" value="Fun_TF"/>
</dbReference>
<accession>A0A4U7ATB7</accession>
<dbReference type="PANTHER" id="PTHR37534:SF3">
    <property type="entry name" value="ZN(II)2CYS6 TRANSCRIPTION FACTOR (EUROFUNG)"/>
    <property type="match status" value="1"/>
</dbReference>
<sequence>MAAFSPGAATLEWYDLLAQDAIRSIQQHNLTSSGPRWNIDERSLSRRQSPIPEAASTTTYDASSVSSVVPEPWNTVNSIILSAEELVCFQYYVNVVGPILDLFDPAKHFTDMVPHLALRNVGLLKSLLAVAARHMSLHGVEVPVNGVQDPHTPNSTSSTVERHAATRYYYDTLSYLSQAMAYPSYTKSLEILATAVMIGTYEMFDGSNRDWERHLKGAFWIQRCQENNGESGGLRMAVWWAWLRQDIWAAFRDRRKTLTIWRPTKPLAVLSPDELATRILYLLAQVVQYASTEEMEATDITTRIEQGNKLLKLLSDWHDILPASFRPIPTGNDAKDRTYEPMWIHPPSHAAAIQYYHFARILLLLNQPSLGGINAYRVRQTMLDESTKVICGLASSSQSKQLPSVIVSFQALFAAGLCVPSGDKKAEVLELFKGTLDTNKWPPKQSMIEVMDEWSKTL</sequence>
<reference evidence="4 5" key="1">
    <citation type="submission" date="2018-02" db="EMBL/GenBank/DDBJ databases">
        <title>Draft genome sequences of Elsinoe sp., causing black scab on jojoba.</title>
        <authorList>
            <person name="Stodart B."/>
            <person name="Jeffress S."/>
            <person name="Ash G."/>
            <person name="Arun Chinnappa K."/>
        </authorList>
    </citation>
    <scope>NUCLEOTIDE SEQUENCE [LARGE SCALE GENOMIC DNA]</scope>
    <source>
        <strain evidence="4 5">Hillstone_2</strain>
    </source>
</reference>
<dbReference type="GO" id="GO:0045944">
    <property type="term" value="P:positive regulation of transcription by RNA polymerase II"/>
    <property type="evidence" value="ECO:0007669"/>
    <property type="project" value="TreeGrafter"/>
</dbReference>
<evidence type="ECO:0000256" key="1">
    <source>
        <dbReference type="ARBA" id="ARBA00004123"/>
    </source>
</evidence>
<evidence type="ECO:0000256" key="2">
    <source>
        <dbReference type="ARBA" id="ARBA00023242"/>
    </source>
</evidence>